<dbReference type="Proteomes" id="UP000325849">
    <property type="component" value="Unassembled WGS sequence"/>
</dbReference>
<reference evidence="2 3" key="1">
    <citation type="submission" date="2019-07" db="EMBL/GenBank/DDBJ databases">
        <title>New species of Amycolatopsis and Streptomyces.</title>
        <authorList>
            <person name="Duangmal K."/>
            <person name="Teo W.F.A."/>
            <person name="Lipun K."/>
        </authorList>
    </citation>
    <scope>NUCLEOTIDE SEQUENCE [LARGE SCALE GENOMIC DNA]</scope>
    <source>
        <strain evidence="2 3">NBRC 109810</strain>
    </source>
</reference>
<dbReference type="RefSeq" id="WP_162468411.1">
    <property type="nucleotide sequence ID" value="NZ_VJZD01000033.1"/>
</dbReference>
<comment type="caution">
    <text evidence="2">The sequence shown here is derived from an EMBL/GenBank/DDBJ whole genome shotgun (WGS) entry which is preliminary data.</text>
</comment>
<gene>
    <name evidence="2" type="ORF">FNH09_11140</name>
</gene>
<sequence>MSTGRDDKSERRYERIRENAKEHGVSDQLAEVVAARASHRGEHSRSRSQGPTKDQLYQEARKRHIDGRSTMTKDELREALGR</sequence>
<dbReference type="EMBL" id="VJZD01000033">
    <property type="protein sequence ID" value="MPY31823.1"/>
    <property type="molecule type" value="Genomic_DNA"/>
</dbReference>
<keyword evidence="3" id="KW-1185">Reference proteome</keyword>
<protein>
    <submittedName>
        <fullName evidence="2">Plasmid stabilization protein</fullName>
    </submittedName>
</protein>
<evidence type="ECO:0000313" key="3">
    <source>
        <dbReference type="Proteomes" id="UP000325849"/>
    </source>
</evidence>
<evidence type="ECO:0000313" key="2">
    <source>
        <dbReference type="EMBL" id="MPY31823.1"/>
    </source>
</evidence>
<name>A0A5N8V9B3_9ACTN</name>
<organism evidence="2 3">
    <name type="scientific">Streptomyces adustus</name>
    <dbReference type="NCBI Taxonomy" id="1609272"/>
    <lineage>
        <taxon>Bacteria</taxon>
        <taxon>Bacillati</taxon>
        <taxon>Actinomycetota</taxon>
        <taxon>Actinomycetes</taxon>
        <taxon>Kitasatosporales</taxon>
        <taxon>Streptomycetaceae</taxon>
        <taxon>Streptomyces</taxon>
    </lineage>
</organism>
<dbReference type="AlphaFoldDB" id="A0A5N8V9B3"/>
<evidence type="ECO:0000256" key="1">
    <source>
        <dbReference type="SAM" id="MobiDB-lite"/>
    </source>
</evidence>
<feature type="region of interest" description="Disordered" evidence="1">
    <location>
        <begin position="34"/>
        <end position="82"/>
    </location>
</feature>
<proteinExistence type="predicted"/>
<feature type="compositionally biased region" description="Basic and acidic residues" evidence="1">
    <location>
        <begin position="71"/>
        <end position="82"/>
    </location>
</feature>
<accession>A0A5N8V9B3</accession>